<feature type="active site" description="Charge relay system" evidence="6 7">
    <location>
        <position position="362"/>
    </location>
</feature>
<dbReference type="InterPro" id="IPR002884">
    <property type="entry name" value="P_dom"/>
</dbReference>
<feature type="region of interest" description="Disordered" evidence="8">
    <location>
        <begin position="885"/>
        <end position="941"/>
    </location>
</feature>
<dbReference type="InterPro" id="IPR000209">
    <property type="entry name" value="Peptidase_S8/S53_dom"/>
</dbReference>
<evidence type="ECO:0000313" key="11">
    <source>
        <dbReference type="EMBL" id="CAJ1961945.1"/>
    </source>
</evidence>
<gene>
    <name evidence="11" type="ORF">CYCCA115_LOCUS19452</name>
</gene>
<dbReference type="GO" id="GO:0016020">
    <property type="term" value="C:membrane"/>
    <property type="evidence" value="ECO:0007669"/>
    <property type="project" value="TreeGrafter"/>
</dbReference>
<keyword evidence="9" id="KW-0732">Signal</keyword>
<proteinExistence type="inferred from homology"/>
<keyword evidence="12" id="KW-1185">Reference proteome</keyword>
<feature type="active site" description="Charge relay system" evidence="6 7">
    <location>
        <position position="102"/>
    </location>
</feature>
<feature type="domain" description="P/Homo B" evidence="10">
    <location>
        <begin position="433"/>
        <end position="577"/>
    </location>
</feature>
<feature type="compositionally biased region" description="Polar residues" evidence="8">
    <location>
        <begin position="742"/>
        <end position="763"/>
    </location>
</feature>
<evidence type="ECO:0000256" key="7">
    <source>
        <dbReference type="PROSITE-ProRule" id="PRU01240"/>
    </source>
</evidence>
<keyword evidence="3 7" id="KW-0720">Serine protease</keyword>
<comment type="catalytic activity">
    <reaction evidence="4">
        <text>Hydrolysis of proteins with broad specificity for peptide bonds, and a preference for a large uncharged residue in P1. Hydrolyzes peptide amides.</text>
        <dbReference type="EC" id="3.4.21.62"/>
    </reaction>
</comment>
<dbReference type="PANTHER" id="PTHR42884:SF14">
    <property type="entry name" value="NEUROENDOCRINE CONVERTASE 1"/>
    <property type="match status" value="1"/>
</dbReference>
<evidence type="ECO:0000256" key="6">
    <source>
        <dbReference type="PIRSR" id="PIRSR615500-1"/>
    </source>
</evidence>
<dbReference type="SUPFAM" id="SSF52743">
    <property type="entry name" value="Subtilisin-like"/>
    <property type="match status" value="1"/>
</dbReference>
<evidence type="ECO:0000256" key="2">
    <source>
        <dbReference type="ARBA" id="ARBA00022801"/>
    </source>
</evidence>
<feature type="compositionally biased region" description="Pro residues" evidence="8">
    <location>
        <begin position="728"/>
        <end position="741"/>
    </location>
</feature>
<dbReference type="GO" id="GO:0004252">
    <property type="term" value="F:serine-type endopeptidase activity"/>
    <property type="evidence" value="ECO:0007669"/>
    <property type="project" value="UniProtKB-UniRule"/>
</dbReference>
<feature type="region of interest" description="Disordered" evidence="8">
    <location>
        <begin position="695"/>
        <end position="763"/>
    </location>
</feature>
<evidence type="ECO:0000256" key="9">
    <source>
        <dbReference type="SAM" id="SignalP"/>
    </source>
</evidence>
<dbReference type="PROSITE" id="PS00137">
    <property type="entry name" value="SUBTILASE_HIS"/>
    <property type="match status" value="1"/>
</dbReference>
<dbReference type="Gene3D" id="2.60.120.260">
    <property type="entry name" value="Galactose-binding domain-like"/>
    <property type="match status" value="1"/>
</dbReference>
<dbReference type="InterPro" id="IPR036852">
    <property type="entry name" value="Peptidase_S8/S53_dom_sf"/>
</dbReference>
<evidence type="ECO:0000256" key="8">
    <source>
        <dbReference type="SAM" id="MobiDB-lite"/>
    </source>
</evidence>
<accession>A0AAD2G3Y5</accession>
<dbReference type="PROSITE" id="PS00138">
    <property type="entry name" value="SUBTILASE_SER"/>
    <property type="match status" value="1"/>
</dbReference>
<keyword evidence="1 7" id="KW-0645">Protease</keyword>
<dbReference type="GO" id="GO:0005737">
    <property type="term" value="C:cytoplasm"/>
    <property type="evidence" value="ECO:0007669"/>
    <property type="project" value="UniProtKB-ARBA"/>
</dbReference>
<evidence type="ECO:0000256" key="1">
    <source>
        <dbReference type="ARBA" id="ARBA00022670"/>
    </source>
</evidence>
<dbReference type="Pfam" id="PF01483">
    <property type="entry name" value="P_proprotein"/>
    <property type="match status" value="1"/>
</dbReference>
<keyword evidence="2 7" id="KW-0378">Hydrolase</keyword>
<evidence type="ECO:0000313" key="12">
    <source>
        <dbReference type="Proteomes" id="UP001295423"/>
    </source>
</evidence>
<dbReference type="PANTHER" id="PTHR42884">
    <property type="entry name" value="PROPROTEIN CONVERTASE SUBTILISIN/KEXIN-RELATED"/>
    <property type="match status" value="1"/>
</dbReference>
<dbReference type="PRINTS" id="PR00723">
    <property type="entry name" value="SUBTILISIN"/>
</dbReference>
<reference evidence="11" key="1">
    <citation type="submission" date="2023-08" db="EMBL/GenBank/DDBJ databases">
        <authorList>
            <person name="Audoor S."/>
            <person name="Bilcke G."/>
        </authorList>
    </citation>
    <scope>NUCLEOTIDE SEQUENCE</scope>
</reference>
<name>A0AAD2G3Y5_9STRA</name>
<feature type="chain" id="PRO_5042068434" description="subtilisin" evidence="9">
    <location>
        <begin position="27"/>
        <end position="1126"/>
    </location>
</feature>
<dbReference type="EC" id="3.4.21.62" evidence="5"/>
<organism evidence="11 12">
    <name type="scientific">Cylindrotheca closterium</name>
    <dbReference type="NCBI Taxonomy" id="2856"/>
    <lineage>
        <taxon>Eukaryota</taxon>
        <taxon>Sar</taxon>
        <taxon>Stramenopiles</taxon>
        <taxon>Ochrophyta</taxon>
        <taxon>Bacillariophyta</taxon>
        <taxon>Bacillariophyceae</taxon>
        <taxon>Bacillariophycidae</taxon>
        <taxon>Bacillariales</taxon>
        <taxon>Bacillariaceae</taxon>
        <taxon>Cylindrotheca</taxon>
    </lineage>
</organism>
<dbReference type="EMBL" id="CAKOGP040002091">
    <property type="protein sequence ID" value="CAJ1961945.1"/>
    <property type="molecule type" value="Genomic_DNA"/>
</dbReference>
<dbReference type="PROSITE" id="PS51892">
    <property type="entry name" value="SUBTILASE"/>
    <property type="match status" value="1"/>
</dbReference>
<protein>
    <recommendedName>
        <fullName evidence="5">subtilisin</fullName>
        <ecNumber evidence="5">3.4.21.62</ecNumber>
    </recommendedName>
</protein>
<dbReference type="InterPro" id="IPR022398">
    <property type="entry name" value="Peptidase_S8_His-AS"/>
</dbReference>
<feature type="compositionally biased region" description="Polar residues" evidence="8">
    <location>
        <begin position="888"/>
        <end position="900"/>
    </location>
</feature>
<evidence type="ECO:0000256" key="4">
    <source>
        <dbReference type="ARBA" id="ARBA00023529"/>
    </source>
</evidence>
<dbReference type="GO" id="GO:0012505">
    <property type="term" value="C:endomembrane system"/>
    <property type="evidence" value="ECO:0007669"/>
    <property type="project" value="UniProtKB-ARBA"/>
</dbReference>
<comment type="similarity">
    <text evidence="7">Belongs to the peptidase S8 family.</text>
</comment>
<dbReference type="InterPro" id="IPR023828">
    <property type="entry name" value="Peptidase_S8_Ser-AS"/>
</dbReference>
<sequence>MLLYSSLTAWGFTAYAFVFLAKPAVADVFSDPDVSGQQWIFDTINIAGVWEQGIFGKGVRVRVNDQGVDSSHDEFFGRFDVGGSCGLYEAPYDEEKQEFYQHGTKVASILGAGGNNDGCSVGVAPGVTLSSCVSTTTPNTDETAQDGTWLSHKLDDMDISNNSYGTIPCISAETFTISDMFEDVDECPFADRPEEYIYRGEEMSFDHPCNVCTFPSDSISDSCAMAIYDHCSLYYEWDRDTCINLLDGLTRSGQCSFLSEDETIVRSLERGAERGRDGKGIIYVFSSGNNLAFGSDTNLSARWQSRFIIYVGSVGRDGLHTQYSTPGASLFVVAPIGDRDDPLTIVTARAGGGCQTTGSGTSFSAPIVSGVIALMLDANPRLSWRDVQGIIATTSRSVTHSIYDDESQVVNDAGLRHSHLYGFGIVDALAAVTAAQNWESYGDEVVVTERSNVIDLTIGDNPDDPTFAQLSIADRGNSNFLVENVEVYVYLRHLSRGHLKITLTSPRGTVSELTPGSRPENGQDGQPWILRTVRSWGESAEGTWSLSVADTKEGDVSSCVDIFDWQVEGSYYTHDCNLIERIPDLHDQEEADWLRFLFTDKEIMDACCVCGGGNGSGSGCADEDGADETCSEVEFWKVCSNGSLGDYYERFDLKDNQGRTVWDACCIAGGGNVYSDPDSFRDRLVRWELRVYGHEEAIPTQPPTRQPTPNPTRQPIPRPVSEPTRGPTRPPTRSPTNPPVGTPTTSPTDRPSGQAAQPSSNLPCVSESSSLPFGLCFGDCDTDMECQDGLICFQRNSFESVPGCSCGETRESLTDFCISAPEPEVTETNDLPLALCHGDCDTSLDCQPGLVCYQRNAFDPVPGCSGGEDVSSSTDFCVKDVYAKDPTGTPTDSPSKQPTRLPSKPPIGTPTRSPSKPPIGTPTTDPTTRPSGQADQPSSDLPCVSESFNFPLQRCFGDCDTDMECQDGLVCFQRDSFESVPGCSCGESVESLTDYCVFPPGPQEVDETNDFPLGLCEGECDTDFDCSDGLVCYQRNAYEQVPGCLGGEDDSSNSDFCIKEVLFVVPVPIGSPSGSDPGVTLQQTEPPTPSVTVSLPVNAADSSSAKAKMLCVWGTMLAIICAFVVV</sequence>
<evidence type="ECO:0000259" key="10">
    <source>
        <dbReference type="PROSITE" id="PS51829"/>
    </source>
</evidence>
<feature type="active site" description="Charge relay system" evidence="6 7">
    <location>
        <position position="65"/>
    </location>
</feature>
<feature type="signal peptide" evidence="9">
    <location>
        <begin position="1"/>
        <end position="26"/>
    </location>
</feature>
<feature type="compositionally biased region" description="Pro residues" evidence="8">
    <location>
        <begin position="700"/>
        <end position="720"/>
    </location>
</feature>
<comment type="caution">
    <text evidence="11">The sequence shown here is derived from an EMBL/GenBank/DDBJ whole genome shotgun (WGS) entry which is preliminary data.</text>
</comment>
<dbReference type="SUPFAM" id="SSF49785">
    <property type="entry name" value="Galactose-binding domain-like"/>
    <property type="match status" value="1"/>
</dbReference>
<dbReference type="GO" id="GO:0016485">
    <property type="term" value="P:protein processing"/>
    <property type="evidence" value="ECO:0007669"/>
    <property type="project" value="TreeGrafter"/>
</dbReference>
<evidence type="ECO:0000256" key="3">
    <source>
        <dbReference type="ARBA" id="ARBA00022825"/>
    </source>
</evidence>
<feature type="compositionally biased region" description="Low complexity" evidence="8">
    <location>
        <begin position="921"/>
        <end position="930"/>
    </location>
</feature>
<dbReference type="Pfam" id="PF00082">
    <property type="entry name" value="Peptidase_S8"/>
    <property type="match status" value="1"/>
</dbReference>
<dbReference type="PROSITE" id="PS51829">
    <property type="entry name" value="P_HOMO_B"/>
    <property type="match status" value="1"/>
</dbReference>
<dbReference type="InterPro" id="IPR008979">
    <property type="entry name" value="Galactose-bd-like_sf"/>
</dbReference>
<dbReference type="Gene3D" id="3.40.50.200">
    <property type="entry name" value="Peptidase S8/S53 domain"/>
    <property type="match status" value="2"/>
</dbReference>
<dbReference type="Proteomes" id="UP001295423">
    <property type="component" value="Unassembled WGS sequence"/>
</dbReference>
<dbReference type="InterPro" id="IPR015500">
    <property type="entry name" value="Peptidase_S8_subtilisin-rel"/>
</dbReference>
<dbReference type="AlphaFoldDB" id="A0AAD2G3Y5"/>
<evidence type="ECO:0000256" key="5">
    <source>
        <dbReference type="ARBA" id="ARBA00023619"/>
    </source>
</evidence>